<reference evidence="2 3" key="1">
    <citation type="submission" date="2016-10" db="EMBL/GenBank/DDBJ databases">
        <title>Genome sequence of the basidiomycete white-rot fungus Trametes pubescens.</title>
        <authorList>
            <person name="Makela M.R."/>
            <person name="Granchi Z."/>
            <person name="Peng M."/>
            <person name="De Vries R.P."/>
            <person name="Grigoriev I."/>
            <person name="Riley R."/>
            <person name="Hilden K."/>
        </authorList>
    </citation>
    <scope>NUCLEOTIDE SEQUENCE [LARGE SCALE GENOMIC DNA]</scope>
    <source>
        <strain evidence="2 3">FBCC735</strain>
    </source>
</reference>
<accession>A0A1M2W7K8</accession>
<proteinExistence type="predicted"/>
<organism evidence="2 3">
    <name type="scientific">Trametes pubescens</name>
    <name type="common">White-rot fungus</name>
    <dbReference type="NCBI Taxonomy" id="154538"/>
    <lineage>
        <taxon>Eukaryota</taxon>
        <taxon>Fungi</taxon>
        <taxon>Dikarya</taxon>
        <taxon>Basidiomycota</taxon>
        <taxon>Agaricomycotina</taxon>
        <taxon>Agaricomycetes</taxon>
        <taxon>Polyporales</taxon>
        <taxon>Polyporaceae</taxon>
        <taxon>Trametes</taxon>
    </lineage>
</organism>
<keyword evidence="3" id="KW-1185">Reference proteome</keyword>
<name>A0A1M2W7K8_TRAPU</name>
<protein>
    <submittedName>
        <fullName evidence="2">Uncharacterized protein</fullName>
    </submittedName>
</protein>
<evidence type="ECO:0000313" key="2">
    <source>
        <dbReference type="EMBL" id="OJT15819.1"/>
    </source>
</evidence>
<dbReference type="Proteomes" id="UP000184267">
    <property type="component" value="Unassembled WGS sequence"/>
</dbReference>
<gene>
    <name evidence="2" type="ORF">TRAPUB_3417</name>
</gene>
<dbReference type="EMBL" id="MNAD01000125">
    <property type="protein sequence ID" value="OJT15819.1"/>
    <property type="molecule type" value="Genomic_DNA"/>
</dbReference>
<sequence>MGAPLGNHPYDLPPQTVSAIIPSALRRREKTAGRDSDVIWFPSAGAVHQRGTMGQIRVRRRRDGTRSASSSSKFRRRSRVEDGN</sequence>
<dbReference type="AlphaFoldDB" id="A0A1M2W7K8"/>
<comment type="caution">
    <text evidence="2">The sequence shown here is derived from an EMBL/GenBank/DDBJ whole genome shotgun (WGS) entry which is preliminary data.</text>
</comment>
<evidence type="ECO:0000256" key="1">
    <source>
        <dbReference type="SAM" id="MobiDB-lite"/>
    </source>
</evidence>
<evidence type="ECO:0000313" key="3">
    <source>
        <dbReference type="Proteomes" id="UP000184267"/>
    </source>
</evidence>
<feature type="region of interest" description="Disordered" evidence="1">
    <location>
        <begin position="49"/>
        <end position="84"/>
    </location>
</feature>